<dbReference type="InterPro" id="IPR013822">
    <property type="entry name" value="Signal_recog_particl_SRP54_hlx"/>
</dbReference>
<dbReference type="GO" id="GO:0003924">
    <property type="term" value="F:GTPase activity"/>
    <property type="evidence" value="ECO:0007669"/>
    <property type="project" value="InterPro"/>
</dbReference>
<feature type="domain" description="SRP54-type proteins GTP-binding" evidence="10">
    <location>
        <begin position="262"/>
        <end position="479"/>
    </location>
</feature>
<feature type="compositionally biased region" description="Basic and acidic residues" evidence="8">
    <location>
        <begin position="76"/>
        <end position="86"/>
    </location>
</feature>
<feature type="compositionally biased region" description="Basic and acidic residues" evidence="8">
    <location>
        <begin position="18"/>
        <end position="50"/>
    </location>
</feature>
<feature type="region of interest" description="Disordered" evidence="8">
    <location>
        <begin position="1"/>
        <end position="53"/>
    </location>
</feature>
<keyword evidence="4" id="KW-0256">Endoplasmic reticulum</keyword>
<dbReference type="InterPro" id="IPR027417">
    <property type="entry name" value="P-loop_NTPase"/>
</dbReference>
<evidence type="ECO:0000256" key="3">
    <source>
        <dbReference type="ARBA" id="ARBA00022741"/>
    </source>
</evidence>
<evidence type="ECO:0000256" key="4">
    <source>
        <dbReference type="ARBA" id="ARBA00022824"/>
    </source>
</evidence>
<dbReference type="InterPro" id="IPR036225">
    <property type="entry name" value="SRP/SRP_N"/>
</dbReference>
<evidence type="ECO:0000313" key="13">
    <source>
        <dbReference type="Proteomes" id="UP000036403"/>
    </source>
</evidence>
<feature type="compositionally biased region" description="Basic and acidic residues" evidence="8">
    <location>
        <begin position="102"/>
        <end position="113"/>
    </location>
</feature>
<feature type="compositionally biased region" description="Acidic residues" evidence="8">
    <location>
        <begin position="137"/>
        <end position="149"/>
    </location>
</feature>
<feature type="domain" description="Signal recognition particle SRP54 helical bundle" evidence="11">
    <location>
        <begin position="157"/>
        <end position="241"/>
    </location>
</feature>
<dbReference type="SMART" id="SM00382">
    <property type="entry name" value="AAA"/>
    <property type="match status" value="1"/>
</dbReference>
<feature type="region of interest" description="Disordered" evidence="8">
    <location>
        <begin position="65"/>
        <end position="115"/>
    </location>
</feature>
<dbReference type="FunFam" id="3.40.50.300:FF:000188">
    <property type="entry name" value="signal recognition particle receptor subunit alpha"/>
    <property type="match status" value="1"/>
</dbReference>
<proteinExistence type="inferred from homology"/>
<dbReference type="Gene3D" id="3.40.50.300">
    <property type="entry name" value="P-loop containing nucleotide triphosphate hydrolases"/>
    <property type="match status" value="1"/>
</dbReference>
<gene>
    <name evidence="12" type="ORF">RF55_2576</name>
</gene>
<evidence type="ECO:0000256" key="6">
    <source>
        <dbReference type="ARBA" id="ARBA00023136"/>
    </source>
</evidence>
<comment type="similarity">
    <text evidence="2">Belongs to the GTP-binding SRP family.</text>
</comment>
<dbReference type="Pfam" id="PF04086">
    <property type="entry name" value="SRP-alpha_N"/>
    <property type="match status" value="1"/>
</dbReference>
<feature type="region of interest" description="Disordered" evidence="8">
    <location>
        <begin position="135"/>
        <end position="157"/>
    </location>
</feature>
<keyword evidence="6" id="KW-0472">Membrane</keyword>
<dbReference type="SMART" id="SM00963">
    <property type="entry name" value="SRP54_N"/>
    <property type="match status" value="1"/>
</dbReference>
<evidence type="ECO:0000259" key="11">
    <source>
        <dbReference type="SMART" id="SM00963"/>
    </source>
</evidence>
<reference evidence="12 13" key="1">
    <citation type="submission" date="2015-04" db="EMBL/GenBank/DDBJ databases">
        <title>Lasius niger genome sequencing.</title>
        <authorList>
            <person name="Konorov E.A."/>
            <person name="Nikitin M.A."/>
            <person name="Kirill M.V."/>
            <person name="Chang P."/>
        </authorList>
    </citation>
    <scope>NUCLEOTIDE SEQUENCE [LARGE SCALE GENOMIC DNA]</scope>
    <source>
        <tissue evidence="12">Whole</tissue>
    </source>
</reference>
<dbReference type="GO" id="GO:0005525">
    <property type="term" value="F:GTP binding"/>
    <property type="evidence" value="ECO:0007669"/>
    <property type="project" value="UniProtKB-KW"/>
</dbReference>
<dbReference type="InterPro" id="IPR003593">
    <property type="entry name" value="AAA+_ATPase"/>
</dbReference>
<evidence type="ECO:0000259" key="10">
    <source>
        <dbReference type="SMART" id="SM00962"/>
    </source>
</evidence>
<feature type="domain" description="AAA+ ATPase" evidence="9">
    <location>
        <begin position="261"/>
        <end position="414"/>
    </location>
</feature>
<dbReference type="SMART" id="SM00962">
    <property type="entry name" value="SRP54"/>
    <property type="match status" value="1"/>
</dbReference>
<dbReference type="InterPro" id="IPR000897">
    <property type="entry name" value="SRP54_GTPase_dom"/>
</dbReference>
<dbReference type="SUPFAM" id="SSF47364">
    <property type="entry name" value="Domain of the SRP/SRP receptor G-proteins"/>
    <property type="match status" value="1"/>
</dbReference>
<evidence type="ECO:0000313" key="12">
    <source>
        <dbReference type="EMBL" id="KMQ97110.1"/>
    </source>
</evidence>
<organism evidence="12 13">
    <name type="scientific">Lasius niger</name>
    <name type="common">Black garden ant</name>
    <dbReference type="NCBI Taxonomy" id="67767"/>
    <lineage>
        <taxon>Eukaryota</taxon>
        <taxon>Metazoa</taxon>
        <taxon>Ecdysozoa</taxon>
        <taxon>Arthropoda</taxon>
        <taxon>Hexapoda</taxon>
        <taxon>Insecta</taxon>
        <taxon>Pterygota</taxon>
        <taxon>Neoptera</taxon>
        <taxon>Endopterygota</taxon>
        <taxon>Hymenoptera</taxon>
        <taxon>Apocrita</taxon>
        <taxon>Aculeata</taxon>
        <taxon>Formicoidea</taxon>
        <taxon>Formicidae</taxon>
        <taxon>Formicinae</taxon>
        <taxon>Lasius</taxon>
        <taxon>Lasius</taxon>
    </lineage>
</organism>
<dbReference type="Gene3D" id="1.20.120.140">
    <property type="entry name" value="Signal recognition particle SRP54, nucleotide-binding domain"/>
    <property type="match status" value="1"/>
</dbReference>
<keyword evidence="13" id="KW-1185">Reference proteome</keyword>
<evidence type="ECO:0000259" key="9">
    <source>
        <dbReference type="SMART" id="SM00382"/>
    </source>
</evidence>
<sequence>MRTFDESQKSKKTVASMIEKKDDKDDKKPAKIQETPKQELLKQQTEHNGELDEEVLIANRIKLAQKKAGQKKKADKQKSPKPEKAGKKPRIWELGGTTKDLATLERTKDKPEESGDYVAADTALVGQMKGSIRDLEVNSESEDNSDQEEVEHSKLQMQKKKTSMFSMFKSLVGSKSLKQEDMLPVLEKLKDHLITKNVAADISQKLCDSVGTKLEGKVLGTFDSVANTIKATLTDALVQILSPKRRIDILRDALEAKKSNRPYIMTFCGVNGVGKSTNLAKICFWLIENNFRVLIAACDTFRAGAVEQLRTHTRHLNALHPPEKHRNQSMVQLYEKGYGKDAAGIAMEAIRFAKDSKMDIVLVDTAGRMQDNEPLMRALAKLIKVNEPDLVLFVGEALVGNEAVDQLVKFNQALADYSQSANPHIIDGIVLTKFDTIDDKTFNMSEGTQYRPMKYPYTISAKLAQFPFRYYMQHSWLFKYTIIAVALTYPIFYKIQKLSYSPENVKKWDKIHREMFEGTGHH</sequence>
<accession>A0A0J7NXH4</accession>
<keyword evidence="5" id="KW-0342">GTP-binding</keyword>
<dbReference type="Proteomes" id="UP000036403">
    <property type="component" value="Unassembled WGS sequence"/>
</dbReference>
<comment type="subcellular location">
    <subcellularLocation>
        <location evidence="1">Endoplasmic reticulum membrane</location>
        <topology evidence="1">Peripheral membrane protein</topology>
        <orientation evidence="1">Cytoplasmic side</orientation>
    </subcellularLocation>
</comment>
<comment type="caution">
    <text evidence="12">The sequence shown here is derived from an EMBL/GenBank/DDBJ whole genome shotgun (WGS) entry which is preliminary data.</text>
</comment>
<evidence type="ECO:0000256" key="2">
    <source>
        <dbReference type="ARBA" id="ARBA00008531"/>
    </source>
</evidence>
<dbReference type="EMBL" id="LBMM01000985">
    <property type="protein sequence ID" value="KMQ97110.1"/>
    <property type="molecule type" value="Genomic_DNA"/>
</dbReference>
<keyword evidence="7 12" id="KW-0675">Receptor</keyword>
<dbReference type="Pfam" id="PF00448">
    <property type="entry name" value="SRP54"/>
    <property type="match status" value="1"/>
</dbReference>
<protein>
    <submittedName>
        <fullName evidence="12">Signal recognition particle receptor subunit alpha-like protein</fullName>
    </submittedName>
</protein>
<dbReference type="PaxDb" id="67767-A0A0J7NXH4"/>
<dbReference type="AlphaFoldDB" id="A0A0J7NXH4"/>
<evidence type="ECO:0000256" key="5">
    <source>
        <dbReference type="ARBA" id="ARBA00023134"/>
    </source>
</evidence>
<dbReference type="OrthoDB" id="1727884at2759"/>
<dbReference type="STRING" id="67767.A0A0J7NXH4"/>
<dbReference type="GO" id="GO:0006886">
    <property type="term" value="P:intracellular protein transport"/>
    <property type="evidence" value="ECO:0007669"/>
    <property type="project" value="InterPro"/>
</dbReference>
<evidence type="ECO:0000256" key="7">
    <source>
        <dbReference type="ARBA" id="ARBA00023170"/>
    </source>
</evidence>
<keyword evidence="3" id="KW-0547">Nucleotide-binding</keyword>
<dbReference type="GO" id="GO:0005785">
    <property type="term" value="C:signal recognition particle receptor complex"/>
    <property type="evidence" value="ECO:0007669"/>
    <property type="project" value="InterPro"/>
</dbReference>
<dbReference type="InterPro" id="IPR007222">
    <property type="entry name" value="Sig_recog_particle_rcpt_asu_N"/>
</dbReference>
<dbReference type="Pfam" id="PF02881">
    <property type="entry name" value="SRP54_N"/>
    <property type="match status" value="1"/>
</dbReference>
<dbReference type="PANTHER" id="PTHR43134:SF1">
    <property type="entry name" value="SIGNAL RECOGNITION PARTICLE RECEPTOR SUBUNIT ALPHA"/>
    <property type="match status" value="1"/>
</dbReference>
<dbReference type="CDD" id="cd17876">
    <property type="entry name" value="SRalpha_C"/>
    <property type="match status" value="1"/>
</dbReference>
<dbReference type="GO" id="GO:0006614">
    <property type="term" value="P:SRP-dependent cotranslational protein targeting to membrane"/>
    <property type="evidence" value="ECO:0007669"/>
    <property type="project" value="InterPro"/>
</dbReference>
<feature type="compositionally biased region" description="Basic residues" evidence="8">
    <location>
        <begin position="65"/>
        <end position="75"/>
    </location>
</feature>
<dbReference type="PANTHER" id="PTHR43134">
    <property type="entry name" value="SIGNAL RECOGNITION PARTICLE RECEPTOR SUBUNIT ALPHA"/>
    <property type="match status" value="1"/>
</dbReference>
<dbReference type="GO" id="GO:0005047">
    <property type="term" value="F:signal recognition particle binding"/>
    <property type="evidence" value="ECO:0007669"/>
    <property type="project" value="InterPro"/>
</dbReference>
<evidence type="ECO:0000256" key="8">
    <source>
        <dbReference type="SAM" id="MobiDB-lite"/>
    </source>
</evidence>
<name>A0A0J7NXH4_LASNI</name>
<dbReference type="SUPFAM" id="SSF52540">
    <property type="entry name" value="P-loop containing nucleoside triphosphate hydrolases"/>
    <property type="match status" value="1"/>
</dbReference>
<dbReference type="InterPro" id="IPR042101">
    <property type="entry name" value="SRP54_N_sf"/>
</dbReference>
<evidence type="ECO:0000256" key="1">
    <source>
        <dbReference type="ARBA" id="ARBA00004397"/>
    </source>
</evidence>